<dbReference type="Proteomes" id="UP000078540">
    <property type="component" value="Unassembled WGS sequence"/>
</dbReference>
<gene>
    <name evidence="1" type="ORF">ALC53_02604</name>
</gene>
<evidence type="ECO:0000313" key="1">
    <source>
        <dbReference type="EMBL" id="KYM88839.1"/>
    </source>
</evidence>
<proteinExistence type="predicted"/>
<sequence length="206" mass="24437">MHWLTRLPSEVLNIFRQSTRGHEIIDMPLYREFCDDVITQLEKPGFKSWQGILWSLALQFVIIEDHFTRPAISYPFRYKTQTELRRLHTIDNHAMVQAVYSRMRLRMNMCTHDICKKCLTSWRSHDELFLLKGLTDVCMRFFSYKSMCILLNVTFSQNFQLISTMKSGHLGIILLGKSRSISTEIQRILDLKLENNLHYPKYNPKC</sequence>
<organism evidence="1 2">
    <name type="scientific">Atta colombica</name>
    <dbReference type="NCBI Taxonomy" id="520822"/>
    <lineage>
        <taxon>Eukaryota</taxon>
        <taxon>Metazoa</taxon>
        <taxon>Ecdysozoa</taxon>
        <taxon>Arthropoda</taxon>
        <taxon>Hexapoda</taxon>
        <taxon>Insecta</taxon>
        <taxon>Pterygota</taxon>
        <taxon>Neoptera</taxon>
        <taxon>Endopterygota</taxon>
        <taxon>Hymenoptera</taxon>
        <taxon>Apocrita</taxon>
        <taxon>Aculeata</taxon>
        <taxon>Formicoidea</taxon>
        <taxon>Formicidae</taxon>
        <taxon>Myrmicinae</taxon>
        <taxon>Atta</taxon>
    </lineage>
</organism>
<accession>A0A195BRJ4</accession>
<keyword evidence="2" id="KW-1185">Reference proteome</keyword>
<protein>
    <submittedName>
        <fullName evidence="1">Uncharacterized protein</fullName>
    </submittedName>
</protein>
<dbReference type="AlphaFoldDB" id="A0A195BRJ4"/>
<name>A0A195BRJ4_9HYME</name>
<reference evidence="1 2" key="1">
    <citation type="submission" date="2015-09" db="EMBL/GenBank/DDBJ databases">
        <title>Atta colombica WGS genome.</title>
        <authorList>
            <person name="Nygaard S."/>
            <person name="Hu H."/>
            <person name="Boomsma J."/>
            <person name="Zhang G."/>
        </authorList>
    </citation>
    <scope>NUCLEOTIDE SEQUENCE [LARGE SCALE GENOMIC DNA]</scope>
    <source>
        <strain evidence="1">Treedump-2</strain>
        <tissue evidence="1">Whole body</tissue>
    </source>
</reference>
<dbReference type="EMBL" id="KQ976423">
    <property type="protein sequence ID" value="KYM88839.1"/>
    <property type="molecule type" value="Genomic_DNA"/>
</dbReference>
<evidence type="ECO:0000313" key="2">
    <source>
        <dbReference type="Proteomes" id="UP000078540"/>
    </source>
</evidence>